<feature type="non-terminal residue" evidence="2">
    <location>
        <position position="1"/>
    </location>
</feature>
<name>A0A553QXB5_9TELE</name>
<proteinExistence type="predicted"/>
<dbReference type="EMBL" id="SRMA01025432">
    <property type="protein sequence ID" value="TRY94600.1"/>
    <property type="molecule type" value="Genomic_DNA"/>
</dbReference>
<dbReference type="AlphaFoldDB" id="A0A553QXB5"/>
<comment type="caution">
    <text evidence="2">The sequence shown here is derived from an EMBL/GenBank/DDBJ whole genome shotgun (WGS) entry which is preliminary data.</text>
</comment>
<feature type="compositionally biased region" description="Low complexity" evidence="1">
    <location>
        <begin position="147"/>
        <end position="159"/>
    </location>
</feature>
<evidence type="ECO:0000313" key="3">
    <source>
        <dbReference type="Proteomes" id="UP000316079"/>
    </source>
</evidence>
<sequence length="256" mass="28545">SKHDPCQICPDGTLENNVFVLRLAVVQTCPRLTRPRIARVSHAECLLLARMNGLMPARWLWLHDMRKSGNEWEDLSCGVFIHILEKRDHSKKLLILLQTCHMLQGHRVRECAGEEGGVECHLADGLAMEADLALSAGLSAPWTLGQRNAPGRRPAPAANSGSGSVELPEADRALRREWEQMLEVPEHGVSDDYYWPPQNMSQNKDVELLQALVHRSLEGALLDQVSLDEAPEVFAVHAQVGEREGVDGRLQRKLVP</sequence>
<reference evidence="2 3" key="1">
    <citation type="journal article" date="2019" name="Sci. Data">
        <title>Hybrid genome assembly and annotation of Danionella translucida.</title>
        <authorList>
            <person name="Kadobianskyi M."/>
            <person name="Schulze L."/>
            <person name="Schuelke M."/>
            <person name="Judkewitz B."/>
        </authorList>
    </citation>
    <scope>NUCLEOTIDE SEQUENCE [LARGE SCALE GENOMIC DNA]</scope>
    <source>
        <strain evidence="2 3">Bolton</strain>
    </source>
</reference>
<accession>A0A553QXB5</accession>
<evidence type="ECO:0000256" key="1">
    <source>
        <dbReference type="SAM" id="MobiDB-lite"/>
    </source>
</evidence>
<gene>
    <name evidence="2" type="ORF">DNTS_015808</name>
</gene>
<protein>
    <submittedName>
        <fullName evidence="2">Uncharacterized protein</fullName>
    </submittedName>
</protein>
<organism evidence="2 3">
    <name type="scientific">Danionella cerebrum</name>
    <dbReference type="NCBI Taxonomy" id="2873325"/>
    <lineage>
        <taxon>Eukaryota</taxon>
        <taxon>Metazoa</taxon>
        <taxon>Chordata</taxon>
        <taxon>Craniata</taxon>
        <taxon>Vertebrata</taxon>
        <taxon>Euteleostomi</taxon>
        <taxon>Actinopterygii</taxon>
        <taxon>Neopterygii</taxon>
        <taxon>Teleostei</taxon>
        <taxon>Ostariophysi</taxon>
        <taxon>Cypriniformes</taxon>
        <taxon>Danionidae</taxon>
        <taxon>Danioninae</taxon>
        <taxon>Danionella</taxon>
    </lineage>
</organism>
<feature type="region of interest" description="Disordered" evidence="1">
    <location>
        <begin position="145"/>
        <end position="166"/>
    </location>
</feature>
<evidence type="ECO:0000313" key="2">
    <source>
        <dbReference type="EMBL" id="TRY94600.1"/>
    </source>
</evidence>
<keyword evidence="3" id="KW-1185">Reference proteome</keyword>
<dbReference type="Proteomes" id="UP000316079">
    <property type="component" value="Unassembled WGS sequence"/>
</dbReference>